<evidence type="ECO:0000313" key="9">
    <source>
        <dbReference type="Proteomes" id="UP001501221"/>
    </source>
</evidence>
<dbReference type="InterPro" id="IPR003593">
    <property type="entry name" value="AAA+_ATPase"/>
</dbReference>
<name>A0ABN0T7C4_9GAMM</name>
<comment type="caution">
    <text evidence="8">The sequence shown here is derived from an EMBL/GenBank/DDBJ whole genome shotgun (WGS) entry which is preliminary data.</text>
</comment>
<dbReference type="NCBIfam" id="TIGR01189">
    <property type="entry name" value="ccmA"/>
    <property type="match status" value="1"/>
</dbReference>
<protein>
    <submittedName>
        <fullName evidence="8">Cytochrome c biogenesis heme-transporting ATPase CcmA</fullName>
    </submittedName>
</protein>
<keyword evidence="6" id="KW-0472">Membrane</keyword>
<reference evidence="8 9" key="1">
    <citation type="journal article" date="2019" name="Int. J. Syst. Evol. Microbiol.">
        <title>The Global Catalogue of Microorganisms (GCM) 10K type strain sequencing project: providing services to taxonomists for standard genome sequencing and annotation.</title>
        <authorList>
            <consortium name="The Broad Institute Genomics Platform"/>
            <consortium name="The Broad Institute Genome Sequencing Center for Infectious Disease"/>
            <person name="Wu L."/>
            <person name="Ma J."/>
        </authorList>
    </citation>
    <scope>NUCLEOTIDE SEQUENCE [LARGE SCALE GENOMIC DNA]</scope>
    <source>
        <strain evidence="8 9">JCM 16211</strain>
    </source>
</reference>
<dbReference type="InterPro" id="IPR005895">
    <property type="entry name" value="ABC_transptr_haem_export_CcmA"/>
</dbReference>
<feature type="domain" description="ABC transporter" evidence="7">
    <location>
        <begin position="13"/>
        <end position="226"/>
    </location>
</feature>
<dbReference type="SMART" id="SM00382">
    <property type="entry name" value="AAA"/>
    <property type="match status" value="1"/>
</dbReference>
<keyword evidence="3" id="KW-0201">Cytochrome c-type biogenesis</keyword>
<keyword evidence="5" id="KW-1278">Translocase</keyword>
<keyword evidence="1" id="KW-0813">Transport</keyword>
<proteinExistence type="predicted"/>
<evidence type="ECO:0000256" key="1">
    <source>
        <dbReference type="ARBA" id="ARBA00022448"/>
    </source>
</evidence>
<keyword evidence="9" id="KW-1185">Reference proteome</keyword>
<dbReference type="Pfam" id="PF00005">
    <property type="entry name" value="ABC_tran"/>
    <property type="match status" value="1"/>
</dbReference>
<accession>A0ABN0T7C4</accession>
<dbReference type="EMBL" id="BAAAFM010000008">
    <property type="protein sequence ID" value="GAA0214471.1"/>
    <property type="molecule type" value="Genomic_DNA"/>
</dbReference>
<dbReference type="PROSITE" id="PS50893">
    <property type="entry name" value="ABC_TRANSPORTER_2"/>
    <property type="match status" value="1"/>
</dbReference>
<dbReference type="SUPFAM" id="SSF52540">
    <property type="entry name" value="P-loop containing nucleoside triphosphate hydrolases"/>
    <property type="match status" value="1"/>
</dbReference>
<evidence type="ECO:0000259" key="7">
    <source>
        <dbReference type="PROSITE" id="PS50893"/>
    </source>
</evidence>
<evidence type="ECO:0000256" key="5">
    <source>
        <dbReference type="ARBA" id="ARBA00022967"/>
    </source>
</evidence>
<evidence type="ECO:0000256" key="3">
    <source>
        <dbReference type="ARBA" id="ARBA00022748"/>
    </source>
</evidence>
<evidence type="ECO:0000256" key="4">
    <source>
        <dbReference type="ARBA" id="ARBA00022840"/>
    </source>
</evidence>
<dbReference type="Proteomes" id="UP001501221">
    <property type="component" value="Unassembled WGS sequence"/>
</dbReference>
<organism evidence="8 9">
    <name type="scientific">Kangiella japonica</name>
    <dbReference type="NCBI Taxonomy" id="647384"/>
    <lineage>
        <taxon>Bacteria</taxon>
        <taxon>Pseudomonadati</taxon>
        <taxon>Pseudomonadota</taxon>
        <taxon>Gammaproteobacteria</taxon>
        <taxon>Kangiellales</taxon>
        <taxon>Kangiellaceae</taxon>
        <taxon>Kangiella</taxon>
    </lineage>
</organism>
<dbReference type="InterPro" id="IPR027417">
    <property type="entry name" value="P-loop_NTPase"/>
</dbReference>
<keyword evidence="4" id="KW-0067">ATP-binding</keyword>
<dbReference type="InterPro" id="IPR003439">
    <property type="entry name" value="ABC_transporter-like_ATP-bd"/>
</dbReference>
<keyword evidence="2" id="KW-0547">Nucleotide-binding</keyword>
<dbReference type="Gene3D" id="3.40.50.300">
    <property type="entry name" value="P-loop containing nucleotide triphosphate hydrolases"/>
    <property type="match status" value="1"/>
</dbReference>
<dbReference type="PANTHER" id="PTHR43499:SF1">
    <property type="entry name" value="ABC TRANSPORTER I FAMILY MEMBER 1"/>
    <property type="match status" value="1"/>
</dbReference>
<sequence length="226" mass="25343">MPSLSSMSQSQDIHFDGLYAHELTVSRSEHVLLEDAELHLAPATITYLYGDNGTGKTSLMRCLTGLLQPDHGTVYWNEKPINHPESGYFQDLIFLAHSLSMKNELTIAENLTFYAQLRCGGSYNNKELQADISQVLTDLGIDGLEGRMFAELSAGQQHKVALARLMLEPAKIWLLDEPFVNLDQKTRRWLAAKTLEFKAQGGVVLFTSHHHIDELPVDQKVGVEHE</sequence>
<evidence type="ECO:0000313" key="8">
    <source>
        <dbReference type="EMBL" id="GAA0214471.1"/>
    </source>
</evidence>
<gene>
    <name evidence="8" type="primary">ccmA</name>
    <name evidence="8" type="ORF">GCM10009123_22050</name>
</gene>
<dbReference type="PANTHER" id="PTHR43499">
    <property type="entry name" value="ABC TRANSPORTER I FAMILY MEMBER 1"/>
    <property type="match status" value="1"/>
</dbReference>
<evidence type="ECO:0000256" key="2">
    <source>
        <dbReference type="ARBA" id="ARBA00022741"/>
    </source>
</evidence>
<evidence type="ECO:0000256" key="6">
    <source>
        <dbReference type="ARBA" id="ARBA00023136"/>
    </source>
</evidence>